<feature type="transmembrane region" description="Helical" evidence="1">
    <location>
        <begin position="20"/>
        <end position="45"/>
    </location>
</feature>
<keyword evidence="1" id="KW-0472">Membrane</keyword>
<feature type="transmembrane region" description="Helical" evidence="1">
    <location>
        <begin position="65"/>
        <end position="87"/>
    </location>
</feature>
<reference evidence="2 3" key="1">
    <citation type="submission" date="2018-06" db="EMBL/GenBank/DDBJ databases">
        <authorList>
            <consortium name="Pathogen Informatics"/>
            <person name="Doyle S."/>
        </authorList>
    </citation>
    <scope>NUCLEOTIDE SEQUENCE [LARGE SCALE GENOMIC DNA]</scope>
    <source>
        <strain evidence="2 3">NCTC11165</strain>
    </source>
</reference>
<protein>
    <submittedName>
        <fullName evidence="2">Uncharacterized protein</fullName>
    </submittedName>
</protein>
<keyword evidence="1" id="KW-1133">Transmembrane helix</keyword>
<gene>
    <name evidence="2" type="ORF">NCTC11165_00997</name>
</gene>
<dbReference type="Proteomes" id="UP000250358">
    <property type="component" value="Unassembled WGS sequence"/>
</dbReference>
<keyword evidence="1" id="KW-0812">Transmembrane</keyword>
<sequence length="126" mass="13757">MVTILEKSRRRLPKGALSFVSDLSFGLQLIALTTGMALAWLVANAARDTFAALVAAYQNSAPGDWLTSTALVTTVWVLAFAGSVLLFKWGLSRALKMVVLPLARRRRFQSEAYFGPGLKSQPRLDS</sequence>
<organism evidence="2 3">
    <name type="scientific">Brevundimonas diminuta</name>
    <name type="common">Pseudomonas diminuta</name>
    <dbReference type="NCBI Taxonomy" id="293"/>
    <lineage>
        <taxon>Bacteria</taxon>
        <taxon>Pseudomonadati</taxon>
        <taxon>Pseudomonadota</taxon>
        <taxon>Alphaproteobacteria</taxon>
        <taxon>Caulobacterales</taxon>
        <taxon>Caulobacteraceae</taxon>
        <taxon>Brevundimonas</taxon>
    </lineage>
</organism>
<proteinExistence type="predicted"/>
<evidence type="ECO:0000256" key="1">
    <source>
        <dbReference type="SAM" id="Phobius"/>
    </source>
</evidence>
<name>A0A2X1C8N0_BREDI</name>
<evidence type="ECO:0000313" key="3">
    <source>
        <dbReference type="Proteomes" id="UP000250358"/>
    </source>
</evidence>
<dbReference type="EMBL" id="UAQM01000002">
    <property type="protein sequence ID" value="SPU43036.1"/>
    <property type="molecule type" value="Genomic_DNA"/>
</dbReference>
<dbReference type="AlphaFoldDB" id="A0A2X1C8N0"/>
<accession>A0A2X1C8N0</accession>
<evidence type="ECO:0000313" key="2">
    <source>
        <dbReference type="EMBL" id="SPU43036.1"/>
    </source>
</evidence>